<keyword evidence="9" id="KW-1185">Reference proteome</keyword>
<gene>
    <name evidence="8" type="ORF">ABMA27_001839</name>
    <name evidence="7" type="ORF">ABMA28_001907</name>
</gene>
<dbReference type="Proteomes" id="UP001549920">
    <property type="component" value="Unassembled WGS sequence"/>
</dbReference>
<evidence type="ECO:0000313" key="7">
    <source>
        <dbReference type="EMBL" id="KAL0831021.1"/>
    </source>
</evidence>
<reference evidence="9 10" key="1">
    <citation type="submission" date="2024-06" db="EMBL/GenBank/DDBJ databases">
        <title>A chromosome-level genome assembly of beet webworm, Loxostege sticticalis.</title>
        <authorList>
            <person name="Zhang Y."/>
        </authorList>
    </citation>
    <scope>NUCLEOTIDE SEQUENCE [LARGE SCALE GENOMIC DNA]</scope>
    <source>
        <strain evidence="8">AQ026</strain>
        <strain evidence="7">AQ028</strain>
        <tissue evidence="7">Male pupae</tissue>
        <tissue evidence="8">Whole body</tissue>
    </source>
</reference>
<evidence type="ECO:0000256" key="6">
    <source>
        <dbReference type="SAM" id="Phobius"/>
    </source>
</evidence>
<dbReference type="InterPro" id="IPR009801">
    <property type="entry name" value="TMEM126"/>
</dbReference>
<evidence type="ECO:0000313" key="10">
    <source>
        <dbReference type="Proteomes" id="UP001549921"/>
    </source>
</evidence>
<keyword evidence="4" id="KW-0496">Mitochondrion</keyword>
<sequence length="219" mass="24634">MAVMKSRNVPKDAVVLDEMEATTYAWEFVTNWESFSDTWALRYGPGFLGGINAMSGILINRHYRNKLKLGPYGLLASAIPISVMPGLLTPLFHRHLISTRMLLMKDEACPICYEVRSLAIQCGLGIAYPMVLGPLSALMFAHRYGTARIPDLMEGPKVIFKFVRKMTRPFTGTLTFLTVLQVVASSVVTYFEMKNNITLKRKVIEIENQLEADLAARNR</sequence>
<dbReference type="EMBL" id="JBEUOH010000012">
    <property type="protein sequence ID" value="KAL0880609.1"/>
    <property type="molecule type" value="Genomic_DNA"/>
</dbReference>
<evidence type="ECO:0000256" key="1">
    <source>
        <dbReference type="ARBA" id="ARBA00004225"/>
    </source>
</evidence>
<dbReference type="Proteomes" id="UP001549921">
    <property type="component" value="Unassembled WGS sequence"/>
</dbReference>
<evidence type="ECO:0000256" key="3">
    <source>
        <dbReference type="ARBA" id="ARBA00022989"/>
    </source>
</evidence>
<dbReference type="PANTHER" id="PTHR16296:SF2">
    <property type="entry name" value="TRANSMEMBRANE PROTEIN 126A"/>
    <property type="match status" value="1"/>
</dbReference>
<accession>A0ABD0SZ35</accession>
<keyword evidence="2 6" id="KW-0812">Transmembrane</keyword>
<feature type="transmembrane region" description="Helical" evidence="6">
    <location>
        <begin position="170"/>
        <end position="191"/>
    </location>
</feature>
<proteinExistence type="predicted"/>
<evidence type="ECO:0000256" key="5">
    <source>
        <dbReference type="ARBA" id="ARBA00023136"/>
    </source>
</evidence>
<dbReference type="PANTHER" id="PTHR16296">
    <property type="entry name" value="UNCHARACTERIZED HYPOTHALAMUS PROTEIN HT007"/>
    <property type="match status" value="1"/>
</dbReference>
<protein>
    <recommendedName>
        <fullName evidence="11">Transmembrane protein 126A</fullName>
    </recommendedName>
</protein>
<dbReference type="EMBL" id="JBEDNZ010000012">
    <property type="protein sequence ID" value="KAL0831021.1"/>
    <property type="molecule type" value="Genomic_DNA"/>
</dbReference>
<evidence type="ECO:0000313" key="8">
    <source>
        <dbReference type="EMBL" id="KAL0880609.1"/>
    </source>
</evidence>
<feature type="transmembrane region" description="Helical" evidence="6">
    <location>
        <begin position="72"/>
        <end position="92"/>
    </location>
</feature>
<evidence type="ECO:0008006" key="11">
    <source>
        <dbReference type="Google" id="ProtNLM"/>
    </source>
</evidence>
<name>A0ABD0SZ35_LOXSC</name>
<evidence type="ECO:0000256" key="2">
    <source>
        <dbReference type="ARBA" id="ARBA00022692"/>
    </source>
</evidence>
<organism evidence="7 10">
    <name type="scientific">Loxostege sticticalis</name>
    <name type="common">Beet webworm moth</name>
    <dbReference type="NCBI Taxonomy" id="481309"/>
    <lineage>
        <taxon>Eukaryota</taxon>
        <taxon>Metazoa</taxon>
        <taxon>Ecdysozoa</taxon>
        <taxon>Arthropoda</taxon>
        <taxon>Hexapoda</taxon>
        <taxon>Insecta</taxon>
        <taxon>Pterygota</taxon>
        <taxon>Neoptera</taxon>
        <taxon>Endopterygota</taxon>
        <taxon>Lepidoptera</taxon>
        <taxon>Glossata</taxon>
        <taxon>Ditrysia</taxon>
        <taxon>Pyraloidea</taxon>
        <taxon>Crambidae</taxon>
        <taxon>Pyraustinae</taxon>
        <taxon>Loxostege</taxon>
    </lineage>
</organism>
<dbReference type="GO" id="GO:0031966">
    <property type="term" value="C:mitochondrial membrane"/>
    <property type="evidence" value="ECO:0007669"/>
    <property type="project" value="UniProtKB-SubCell"/>
</dbReference>
<evidence type="ECO:0000256" key="4">
    <source>
        <dbReference type="ARBA" id="ARBA00023128"/>
    </source>
</evidence>
<evidence type="ECO:0000313" key="9">
    <source>
        <dbReference type="Proteomes" id="UP001549920"/>
    </source>
</evidence>
<comment type="caution">
    <text evidence="7">The sequence shown here is derived from an EMBL/GenBank/DDBJ whole genome shotgun (WGS) entry which is preliminary data.</text>
</comment>
<keyword evidence="5 6" id="KW-0472">Membrane</keyword>
<dbReference type="AlphaFoldDB" id="A0ABD0SZ35"/>
<feature type="transmembrane region" description="Helical" evidence="6">
    <location>
        <begin position="40"/>
        <end position="60"/>
    </location>
</feature>
<comment type="subcellular location">
    <subcellularLocation>
        <location evidence="1">Mitochondrion membrane</location>
        <topology evidence="1">Multi-pass membrane protein</topology>
    </subcellularLocation>
</comment>
<keyword evidence="3 6" id="KW-1133">Transmembrane helix</keyword>
<dbReference type="Pfam" id="PF07114">
    <property type="entry name" value="TMEM126"/>
    <property type="match status" value="1"/>
</dbReference>